<organism evidence="1 2">
    <name type="scientific">Nonomuraea angiospora</name>
    <dbReference type="NCBI Taxonomy" id="46172"/>
    <lineage>
        <taxon>Bacteria</taxon>
        <taxon>Bacillati</taxon>
        <taxon>Actinomycetota</taxon>
        <taxon>Actinomycetes</taxon>
        <taxon>Streptosporangiales</taxon>
        <taxon>Streptosporangiaceae</taxon>
        <taxon>Nonomuraea</taxon>
    </lineage>
</organism>
<proteinExistence type="predicted"/>
<evidence type="ECO:0000313" key="2">
    <source>
        <dbReference type="Proteomes" id="UP000633509"/>
    </source>
</evidence>
<name>A0ABR9LNV0_9ACTN</name>
<gene>
    <name evidence="1" type="ORF">H4W80_000594</name>
</gene>
<sequence>MDTLTWSNQPSVTVSGQVGNKGAYSATIPCPEGEGELYYSIEQMVQAWMDGEPGEGVRLISPTETVAQNWRHYRSDEYGGYDTYPITPRGPVLIIKYTPPQTEDVFAVHDPSELDEDATYENEIANKVVPKRLGFALFVRTRRARYHCGQRDPFRLCDRG</sequence>
<accession>A0ABR9LNV0</accession>
<dbReference type="EMBL" id="JADBEK010000001">
    <property type="protein sequence ID" value="MBE1582336.1"/>
    <property type="molecule type" value="Genomic_DNA"/>
</dbReference>
<comment type="caution">
    <text evidence="1">The sequence shown here is derived from an EMBL/GenBank/DDBJ whole genome shotgun (WGS) entry which is preliminary data.</text>
</comment>
<dbReference type="Proteomes" id="UP000633509">
    <property type="component" value="Unassembled WGS sequence"/>
</dbReference>
<keyword evidence="2" id="KW-1185">Reference proteome</keyword>
<protein>
    <submittedName>
        <fullName evidence="1">Uncharacterized protein</fullName>
    </submittedName>
</protein>
<reference evidence="1 2" key="1">
    <citation type="submission" date="2020-10" db="EMBL/GenBank/DDBJ databases">
        <title>Sequencing the genomes of 1000 actinobacteria strains.</title>
        <authorList>
            <person name="Klenk H.-P."/>
        </authorList>
    </citation>
    <scope>NUCLEOTIDE SEQUENCE [LARGE SCALE GENOMIC DNA]</scope>
    <source>
        <strain evidence="1 2">DSM 43173</strain>
    </source>
</reference>
<evidence type="ECO:0000313" key="1">
    <source>
        <dbReference type="EMBL" id="MBE1582336.1"/>
    </source>
</evidence>